<sequence>MRACVRTGTRILLLTMLAPLAACAITSGEPSSRPAGNPLPRILPQPLRADVDPALAQPCIAAAADKYFLPERVISAVDSRPAGGGNTAVVLKVDLRDALCTVSSSGTVRSVVDTSPKSADQIAAEEAARKRDAAEAAKPAAKAPKKKKSS</sequence>
<evidence type="ECO:0000313" key="3">
    <source>
        <dbReference type="EMBL" id="GAB1581869.1"/>
    </source>
</evidence>
<keyword evidence="4" id="KW-1185">Reference proteome</keyword>
<feature type="region of interest" description="Disordered" evidence="1">
    <location>
        <begin position="110"/>
        <end position="150"/>
    </location>
</feature>
<evidence type="ECO:0008006" key="5">
    <source>
        <dbReference type="Google" id="ProtNLM"/>
    </source>
</evidence>
<feature type="compositionally biased region" description="Basic and acidic residues" evidence="1">
    <location>
        <begin position="126"/>
        <end position="135"/>
    </location>
</feature>
<dbReference type="EMBL" id="BAAFZP010000001">
    <property type="protein sequence ID" value="GAB1581869.1"/>
    <property type="molecule type" value="Genomic_DNA"/>
</dbReference>
<dbReference type="RefSeq" id="WP_407864621.1">
    <property type="nucleotide sequence ID" value="NZ_BAAFZP010000001.1"/>
</dbReference>
<feature type="chain" id="PRO_5045675145" description="Lipoprotein" evidence="2">
    <location>
        <begin position="25"/>
        <end position="150"/>
    </location>
</feature>
<feature type="signal peptide" evidence="2">
    <location>
        <begin position="1"/>
        <end position="24"/>
    </location>
</feature>
<evidence type="ECO:0000313" key="4">
    <source>
        <dbReference type="Proteomes" id="UP001628091"/>
    </source>
</evidence>
<dbReference type="Proteomes" id="UP001628091">
    <property type="component" value="Unassembled WGS sequence"/>
</dbReference>
<keyword evidence="2" id="KW-0732">Signal</keyword>
<comment type="caution">
    <text evidence="3">The sequence shown here is derived from an EMBL/GenBank/DDBJ whole genome shotgun (WGS) entry which is preliminary data.</text>
</comment>
<name>A0ABQ0GYX8_9HYPH</name>
<evidence type="ECO:0000256" key="1">
    <source>
        <dbReference type="SAM" id="MobiDB-lite"/>
    </source>
</evidence>
<protein>
    <recommendedName>
        <fullName evidence="5">Lipoprotein</fullName>
    </recommendedName>
</protein>
<organism evidence="3 4">
    <name type="scientific">Phyllobacterium phragmitis</name>
    <dbReference type="NCBI Taxonomy" id="2670329"/>
    <lineage>
        <taxon>Bacteria</taxon>
        <taxon>Pseudomonadati</taxon>
        <taxon>Pseudomonadota</taxon>
        <taxon>Alphaproteobacteria</taxon>
        <taxon>Hyphomicrobiales</taxon>
        <taxon>Phyllobacteriaceae</taxon>
        <taxon>Phyllobacterium</taxon>
    </lineage>
</organism>
<gene>
    <name evidence="3" type="ORF">PPNSA23_18120</name>
</gene>
<evidence type="ECO:0000256" key="2">
    <source>
        <dbReference type="SAM" id="SignalP"/>
    </source>
</evidence>
<reference evidence="3 4" key="1">
    <citation type="submission" date="2024-10" db="EMBL/GenBank/DDBJ databases">
        <title>Isolation, draft genome sequencing and identification of Phyllobacterium sp. NSA23, isolated from leaf soil.</title>
        <authorList>
            <person name="Akita H."/>
        </authorList>
    </citation>
    <scope>NUCLEOTIDE SEQUENCE [LARGE SCALE GENOMIC DNA]</scope>
    <source>
        <strain evidence="3 4">NSA23</strain>
    </source>
</reference>
<accession>A0ABQ0GYX8</accession>
<proteinExistence type="predicted"/>